<evidence type="ECO:0000256" key="4">
    <source>
        <dbReference type="ARBA" id="ARBA00022723"/>
    </source>
</evidence>
<feature type="domain" description="TFIIS central" evidence="10">
    <location>
        <begin position="250"/>
        <end position="386"/>
    </location>
</feature>
<feature type="compositionally biased region" description="Low complexity" evidence="8">
    <location>
        <begin position="872"/>
        <end position="883"/>
    </location>
</feature>
<feature type="compositionally biased region" description="Basic residues" evidence="8">
    <location>
        <begin position="214"/>
        <end position="226"/>
    </location>
</feature>
<dbReference type="InterPro" id="IPR003618">
    <property type="entry name" value="TFIIS_cen_dom"/>
</dbReference>
<dbReference type="SUPFAM" id="SSF57903">
    <property type="entry name" value="FYVE/PHD zinc finger"/>
    <property type="match status" value="1"/>
</dbReference>
<feature type="region of interest" description="Disordered" evidence="8">
    <location>
        <begin position="438"/>
        <end position="486"/>
    </location>
</feature>
<feature type="compositionally biased region" description="Low complexity" evidence="8">
    <location>
        <begin position="893"/>
        <end position="921"/>
    </location>
</feature>
<dbReference type="InterPro" id="IPR012921">
    <property type="entry name" value="SPOC_C"/>
</dbReference>
<feature type="compositionally biased region" description="Pro residues" evidence="8">
    <location>
        <begin position="511"/>
        <end position="521"/>
    </location>
</feature>
<feature type="compositionally biased region" description="Polar residues" evidence="8">
    <location>
        <begin position="131"/>
        <end position="149"/>
    </location>
</feature>
<evidence type="ECO:0000256" key="5">
    <source>
        <dbReference type="ARBA" id="ARBA00022771"/>
    </source>
</evidence>
<evidence type="ECO:0000256" key="2">
    <source>
        <dbReference type="ARBA" id="ARBA00011050"/>
    </source>
</evidence>
<keyword evidence="12" id="KW-1185">Reference proteome</keyword>
<dbReference type="InterPro" id="IPR019786">
    <property type="entry name" value="Zinc_finger_PHD-type_CS"/>
</dbReference>
<organism evidence="11 12">
    <name type="scientific">Botryobasidium botryosum (strain FD-172 SS1)</name>
    <dbReference type="NCBI Taxonomy" id="930990"/>
    <lineage>
        <taxon>Eukaryota</taxon>
        <taxon>Fungi</taxon>
        <taxon>Dikarya</taxon>
        <taxon>Basidiomycota</taxon>
        <taxon>Agaricomycotina</taxon>
        <taxon>Agaricomycetes</taxon>
        <taxon>Cantharellales</taxon>
        <taxon>Botryobasidiaceae</taxon>
        <taxon>Botryobasidium</taxon>
    </lineage>
</organism>
<dbReference type="Gene3D" id="3.30.40.10">
    <property type="entry name" value="Zinc/RING finger domain, C3HC4 (zinc finger)"/>
    <property type="match status" value="1"/>
</dbReference>
<dbReference type="Gene3D" id="1.10.472.30">
    <property type="entry name" value="Transcription elongation factor S-II, central domain"/>
    <property type="match status" value="1"/>
</dbReference>
<dbReference type="SMART" id="SM00249">
    <property type="entry name" value="PHD"/>
    <property type="match status" value="1"/>
</dbReference>
<dbReference type="Proteomes" id="UP000027195">
    <property type="component" value="Unassembled WGS sequence"/>
</dbReference>
<dbReference type="InterPro" id="IPR011011">
    <property type="entry name" value="Znf_FYVE_PHD"/>
</dbReference>
<name>A0A067MUL4_BOTB1</name>
<comment type="similarity">
    <text evidence="2">Belongs to the BYE1 family.</text>
</comment>
<dbReference type="GO" id="GO:0000977">
    <property type="term" value="F:RNA polymerase II transcription regulatory region sequence-specific DNA binding"/>
    <property type="evidence" value="ECO:0007669"/>
    <property type="project" value="TreeGrafter"/>
</dbReference>
<proteinExistence type="inferred from homology"/>
<accession>A0A067MUL4</accession>
<dbReference type="AlphaFoldDB" id="A0A067MUL4"/>
<feature type="compositionally biased region" description="Basic and acidic residues" evidence="8">
    <location>
        <begin position="569"/>
        <end position="580"/>
    </location>
</feature>
<feature type="compositionally biased region" description="Basic and acidic residues" evidence="8">
    <location>
        <begin position="361"/>
        <end position="374"/>
    </location>
</feature>
<evidence type="ECO:0000256" key="3">
    <source>
        <dbReference type="ARBA" id="ARBA00021616"/>
    </source>
</evidence>
<dbReference type="InterPro" id="IPR001965">
    <property type="entry name" value="Znf_PHD"/>
</dbReference>
<dbReference type="PROSITE" id="PS50016">
    <property type="entry name" value="ZF_PHD_2"/>
    <property type="match status" value="1"/>
</dbReference>
<dbReference type="InterPro" id="IPR019787">
    <property type="entry name" value="Znf_PHD-finger"/>
</dbReference>
<dbReference type="SMART" id="SM00510">
    <property type="entry name" value="TFS2M"/>
    <property type="match status" value="1"/>
</dbReference>
<feature type="region of interest" description="Disordered" evidence="8">
    <location>
        <begin position="347"/>
        <end position="374"/>
    </location>
</feature>
<evidence type="ECO:0000259" key="9">
    <source>
        <dbReference type="PROSITE" id="PS50016"/>
    </source>
</evidence>
<dbReference type="GO" id="GO:0006362">
    <property type="term" value="P:transcription elongation by RNA polymerase I"/>
    <property type="evidence" value="ECO:0007669"/>
    <property type="project" value="TreeGrafter"/>
</dbReference>
<dbReference type="GO" id="GO:0008270">
    <property type="term" value="F:zinc ion binding"/>
    <property type="evidence" value="ECO:0007669"/>
    <property type="project" value="UniProtKB-KW"/>
</dbReference>
<feature type="compositionally biased region" description="Low complexity" evidence="8">
    <location>
        <begin position="182"/>
        <end position="208"/>
    </location>
</feature>
<dbReference type="InterPro" id="IPR036575">
    <property type="entry name" value="TFIIS_cen_dom_sf"/>
</dbReference>
<dbReference type="InterPro" id="IPR013083">
    <property type="entry name" value="Znf_RING/FYVE/PHD"/>
</dbReference>
<dbReference type="GO" id="GO:0005634">
    <property type="term" value="C:nucleus"/>
    <property type="evidence" value="ECO:0007669"/>
    <property type="project" value="TreeGrafter"/>
</dbReference>
<feature type="compositionally biased region" description="Gly residues" evidence="8">
    <location>
        <begin position="1015"/>
        <end position="1029"/>
    </location>
</feature>
<dbReference type="EMBL" id="KL198019">
    <property type="protein sequence ID" value="KDQ19428.1"/>
    <property type="molecule type" value="Genomic_DNA"/>
</dbReference>
<protein>
    <recommendedName>
        <fullName evidence="3">Transcription factor BYE1</fullName>
    </recommendedName>
</protein>
<feature type="compositionally biased region" description="Polar residues" evidence="8">
    <location>
        <begin position="986"/>
        <end position="1002"/>
    </location>
</feature>
<evidence type="ECO:0000256" key="7">
    <source>
        <dbReference type="PROSITE-ProRule" id="PRU00146"/>
    </source>
</evidence>
<feature type="compositionally biased region" description="Basic residues" evidence="8">
    <location>
        <begin position="1"/>
        <end position="14"/>
    </location>
</feature>
<dbReference type="Pfam" id="PF07744">
    <property type="entry name" value="SPOC"/>
    <property type="match status" value="1"/>
</dbReference>
<gene>
    <name evidence="11" type="ORF">BOTBODRAFT_439248</name>
</gene>
<dbReference type="PROSITE" id="PS51321">
    <property type="entry name" value="TFIIS_CENTRAL"/>
    <property type="match status" value="1"/>
</dbReference>
<dbReference type="PROSITE" id="PS01359">
    <property type="entry name" value="ZF_PHD_1"/>
    <property type="match status" value="1"/>
</dbReference>
<sequence>MGKLTARPKSKSKSKPPSSSTSRTTRSRASTSKNAGGRAKAAHESASCICDGAGDDERLIACDICQSWFHFNCIHLTESRAEEISRFVCDSCQKNSGDFTTFSWEDDPMDETPQNPTVAANNRGEMRKGSEITSESGLESNDPTESGVSSGEEYETDEEVRVRPKRSSRPLRASMSKPTEPSSTVSRSTRSPSATASHRASSAFSASADDALGKRKAGQLHHPAKRARAESESEAAMVAEEHPPASSNPARKYCLGKLRDVVFPIFEQYYSTEESGDERKANLEQLVGKYATDLEMSLFSGYSEPDKAGKAAVGVKYKERFRTLTFNLEKQDRVVLRESIGSGKLTADELSTMSSAELASEEQKQQQQEAEKYSLEHSILQQRVAPRAKITHKGEQAIENLANDDELSRVRAAEAERERQLEAQKARLRIQIEATAAGDSLQSATSDRFSLPPTPTVPASHTDRPVEVVEAGDQSPPPPPSATSKGFDIADVDVEFNFSGSPTALGTSDEMPPPAMPPPISPTTFLPSPSKVSTVSVPRTLSFDLGSLNWSAKGPESGSNPPDAATADARPEVSDPPERRMDDVAFDIDFGADDLGMGDIGDQDFDVFLEQGAPQQEKEEQESSLEAVPAVWNGEIFMPMDDKPMACLVHARQIGGRTLEPQSSQWQILFPSPQARVDGRVPTAIGNKYLLDMRLTTKKELIAVAFMPSSESSAAPFDEFLNYLVKRGRHAVVLPWASRENAPGKELYLIPLQVSDPVPEYIELLDQVRLPKVRQTNVLLGVFILQKGKLVEAPPSSLAAPPQPQAAIPPPPPPPAGPPAGVFPPGSAASAEIAAAWSTMTPEQQQMVQSLLAATQVAAPIAPPPPPPQPAAPTSFPGPSYQYPYPPQPQAPMVPSYTSPFPQTTSQSSPPQPSSFHSPHYTGFASPRGHAPPVPPPGQGYENNDRYGGHDSPPRRRDSGNHDFNRPADSGWGGRGRNRGRGRGRSQASPRSNPWPQSSHDASNWERRGSDSWGDSGGRGGSYGGGWGQ</sequence>
<dbReference type="STRING" id="930990.A0A067MUL4"/>
<dbReference type="InParanoid" id="A0A067MUL4"/>
<reference evidence="12" key="1">
    <citation type="journal article" date="2014" name="Proc. Natl. Acad. Sci. U.S.A.">
        <title>Extensive sampling of basidiomycete genomes demonstrates inadequacy of the white-rot/brown-rot paradigm for wood decay fungi.</title>
        <authorList>
            <person name="Riley R."/>
            <person name="Salamov A.A."/>
            <person name="Brown D.W."/>
            <person name="Nagy L.G."/>
            <person name="Floudas D."/>
            <person name="Held B.W."/>
            <person name="Levasseur A."/>
            <person name="Lombard V."/>
            <person name="Morin E."/>
            <person name="Otillar R."/>
            <person name="Lindquist E.A."/>
            <person name="Sun H."/>
            <person name="LaButti K.M."/>
            <person name="Schmutz J."/>
            <person name="Jabbour D."/>
            <person name="Luo H."/>
            <person name="Baker S.E."/>
            <person name="Pisabarro A.G."/>
            <person name="Walton J.D."/>
            <person name="Blanchette R.A."/>
            <person name="Henrissat B."/>
            <person name="Martin F."/>
            <person name="Cullen D."/>
            <person name="Hibbett D.S."/>
            <person name="Grigoriev I.V."/>
        </authorList>
    </citation>
    <scope>NUCLEOTIDE SEQUENCE [LARGE SCALE GENOMIC DNA]</scope>
    <source>
        <strain evidence="12">FD-172 SS1</strain>
    </source>
</reference>
<feature type="compositionally biased region" description="Basic and acidic residues" evidence="8">
    <location>
        <begin position="943"/>
        <end position="966"/>
    </location>
</feature>
<evidence type="ECO:0000256" key="1">
    <source>
        <dbReference type="ARBA" id="ARBA00002311"/>
    </source>
</evidence>
<evidence type="ECO:0000259" key="10">
    <source>
        <dbReference type="PROSITE" id="PS51321"/>
    </source>
</evidence>
<feature type="compositionally biased region" description="Low complexity" evidence="8">
    <location>
        <begin position="15"/>
        <end position="33"/>
    </location>
</feature>
<dbReference type="PANTHER" id="PTHR11477">
    <property type="entry name" value="TRANSCRIPTION FACTOR S-II ZINC FINGER DOMAIN-CONTAINING PROTEIN"/>
    <property type="match status" value="1"/>
</dbReference>
<keyword evidence="5 7" id="KW-0863">Zinc-finger</keyword>
<comment type="function">
    <text evidence="1">Negative regulator of transcription elongation.</text>
</comment>
<dbReference type="SUPFAM" id="SSF46942">
    <property type="entry name" value="Elongation factor TFIIS domain 2"/>
    <property type="match status" value="1"/>
</dbReference>
<dbReference type="Pfam" id="PF07500">
    <property type="entry name" value="TFIIS_M"/>
    <property type="match status" value="1"/>
</dbReference>
<evidence type="ECO:0000256" key="8">
    <source>
        <dbReference type="SAM" id="MobiDB-lite"/>
    </source>
</evidence>
<feature type="domain" description="PHD-type" evidence="9">
    <location>
        <begin position="45"/>
        <end position="95"/>
    </location>
</feature>
<evidence type="ECO:0000256" key="6">
    <source>
        <dbReference type="ARBA" id="ARBA00022833"/>
    </source>
</evidence>
<feature type="region of interest" description="Disordered" evidence="8">
    <location>
        <begin position="859"/>
        <end position="1029"/>
    </location>
</feature>
<feature type="region of interest" description="Disordered" evidence="8">
    <location>
        <begin position="498"/>
        <end position="527"/>
    </location>
</feature>
<feature type="region of interest" description="Disordered" evidence="8">
    <location>
        <begin position="1"/>
        <end position="38"/>
    </location>
</feature>
<keyword evidence="4" id="KW-0479">Metal-binding</keyword>
<dbReference type="GO" id="GO:0031440">
    <property type="term" value="P:regulation of mRNA 3'-end processing"/>
    <property type="evidence" value="ECO:0007669"/>
    <property type="project" value="TreeGrafter"/>
</dbReference>
<dbReference type="Pfam" id="PF00628">
    <property type="entry name" value="PHD"/>
    <property type="match status" value="1"/>
</dbReference>
<dbReference type="CDD" id="cd21538">
    <property type="entry name" value="SPOC_TFIIS"/>
    <property type="match status" value="1"/>
</dbReference>
<dbReference type="GO" id="GO:0006368">
    <property type="term" value="P:transcription elongation by RNA polymerase II"/>
    <property type="evidence" value="ECO:0007669"/>
    <property type="project" value="TreeGrafter"/>
</dbReference>
<feature type="region of interest" description="Disordered" evidence="8">
    <location>
        <begin position="103"/>
        <end position="248"/>
    </location>
</feature>
<feature type="compositionally biased region" description="Pro residues" evidence="8">
    <location>
        <begin position="861"/>
        <end position="871"/>
    </location>
</feature>
<evidence type="ECO:0000313" key="12">
    <source>
        <dbReference type="Proteomes" id="UP000027195"/>
    </source>
</evidence>
<feature type="region of interest" description="Disordered" evidence="8">
    <location>
        <begin position="794"/>
        <end position="827"/>
    </location>
</feature>
<feature type="compositionally biased region" description="Pro residues" evidence="8">
    <location>
        <begin position="801"/>
        <end position="822"/>
    </location>
</feature>
<dbReference type="OrthoDB" id="436852at2759"/>
<evidence type="ECO:0000313" key="11">
    <source>
        <dbReference type="EMBL" id="KDQ19428.1"/>
    </source>
</evidence>
<dbReference type="FunCoup" id="A0A067MUL4">
    <property type="interactions" value="177"/>
</dbReference>
<dbReference type="HOGENOM" id="CLU_011239_0_0_1"/>
<dbReference type="GO" id="GO:0001139">
    <property type="term" value="F:RNA polymerase II complex recruiting activity"/>
    <property type="evidence" value="ECO:0007669"/>
    <property type="project" value="TreeGrafter"/>
</dbReference>
<dbReference type="PANTHER" id="PTHR11477:SF11">
    <property type="entry name" value="TRANSCRIPTION FACTOR BYE1"/>
    <property type="match status" value="1"/>
</dbReference>
<keyword evidence="6" id="KW-0862">Zinc</keyword>
<feature type="region of interest" description="Disordered" evidence="8">
    <location>
        <begin position="551"/>
        <end position="580"/>
    </location>
</feature>
<dbReference type="GO" id="GO:0031564">
    <property type="term" value="P:transcription antitermination"/>
    <property type="evidence" value="ECO:0007669"/>
    <property type="project" value="TreeGrafter"/>
</dbReference>